<name>A0ABY1NSQ4_9HYPH</name>
<protein>
    <submittedName>
        <fullName evidence="1">Uncharacterized protein</fullName>
    </submittedName>
</protein>
<sequence>MNSLLASGGVRAAAIYWMRRIQQSAHGVDFLVRFRSGTIAPTIAKLIQKLRRIRP</sequence>
<evidence type="ECO:0000313" key="2">
    <source>
        <dbReference type="Proteomes" id="UP001157914"/>
    </source>
</evidence>
<dbReference type="EMBL" id="FXTT01000002">
    <property type="protein sequence ID" value="SMP17213.1"/>
    <property type="molecule type" value="Genomic_DNA"/>
</dbReference>
<organism evidence="1 2">
    <name type="scientific">Roseibium denhamense</name>
    <dbReference type="NCBI Taxonomy" id="76305"/>
    <lineage>
        <taxon>Bacteria</taxon>
        <taxon>Pseudomonadati</taxon>
        <taxon>Pseudomonadota</taxon>
        <taxon>Alphaproteobacteria</taxon>
        <taxon>Hyphomicrobiales</taxon>
        <taxon>Stappiaceae</taxon>
        <taxon>Roseibium</taxon>
    </lineage>
</organism>
<dbReference type="Proteomes" id="UP001157914">
    <property type="component" value="Unassembled WGS sequence"/>
</dbReference>
<accession>A0ABY1NSQ4</accession>
<evidence type="ECO:0000313" key="1">
    <source>
        <dbReference type="EMBL" id="SMP17213.1"/>
    </source>
</evidence>
<reference evidence="1 2" key="1">
    <citation type="submission" date="2017-05" db="EMBL/GenBank/DDBJ databases">
        <authorList>
            <person name="Varghese N."/>
            <person name="Submissions S."/>
        </authorList>
    </citation>
    <scope>NUCLEOTIDE SEQUENCE [LARGE SCALE GENOMIC DNA]</scope>
    <source>
        <strain evidence="1 2">DSM 15949</strain>
    </source>
</reference>
<gene>
    <name evidence="1" type="ORF">SAMN06265374_1788</name>
</gene>
<comment type="caution">
    <text evidence="1">The sequence shown here is derived from an EMBL/GenBank/DDBJ whole genome shotgun (WGS) entry which is preliminary data.</text>
</comment>
<proteinExistence type="predicted"/>
<keyword evidence="2" id="KW-1185">Reference proteome</keyword>